<dbReference type="GO" id="GO:0005737">
    <property type="term" value="C:cytoplasm"/>
    <property type="evidence" value="ECO:0007669"/>
    <property type="project" value="TreeGrafter"/>
</dbReference>
<keyword evidence="3" id="KW-0479">Metal-binding</keyword>
<dbReference type="GO" id="GO:0016301">
    <property type="term" value="F:kinase activity"/>
    <property type="evidence" value="ECO:0007669"/>
    <property type="project" value="UniProtKB-KW"/>
</dbReference>
<evidence type="ECO:0000256" key="4">
    <source>
        <dbReference type="ARBA" id="ARBA00022727"/>
    </source>
</evidence>
<evidence type="ECO:0000256" key="1">
    <source>
        <dbReference type="ARBA" id="ARBA00013247"/>
    </source>
</evidence>
<protein>
    <recommendedName>
        <fullName evidence="1">ribose-phosphate diphosphokinase</fullName>
        <ecNumber evidence="1">2.7.6.1</ecNumber>
    </recommendedName>
</protein>
<feature type="domain" description="Phosphoribosyltransferase" evidence="10">
    <location>
        <begin position="156"/>
        <end position="248"/>
    </location>
</feature>
<dbReference type="InterPro" id="IPR005946">
    <property type="entry name" value="Rib-P_diPkinase"/>
</dbReference>
<dbReference type="GO" id="GO:0000287">
    <property type="term" value="F:magnesium ion binding"/>
    <property type="evidence" value="ECO:0007669"/>
    <property type="project" value="InterPro"/>
</dbReference>
<dbReference type="FunFam" id="3.40.50.2020:FF:000007">
    <property type="entry name" value="Ribose-phosphate pyrophosphokinase"/>
    <property type="match status" value="1"/>
</dbReference>
<dbReference type="InterPro" id="IPR000836">
    <property type="entry name" value="PRTase_dom"/>
</dbReference>
<evidence type="ECO:0000256" key="9">
    <source>
        <dbReference type="ARBA" id="ARBA00049535"/>
    </source>
</evidence>
<evidence type="ECO:0000259" key="11">
    <source>
        <dbReference type="Pfam" id="PF13793"/>
    </source>
</evidence>
<dbReference type="EMBL" id="LAZR01014485">
    <property type="protein sequence ID" value="KKM17304.1"/>
    <property type="molecule type" value="Genomic_DNA"/>
</dbReference>
<keyword evidence="6" id="KW-0418">Kinase</keyword>
<dbReference type="Gene3D" id="3.40.50.2020">
    <property type="match status" value="2"/>
</dbReference>
<evidence type="ECO:0000256" key="3">
    <source>
        <dbReference type="ARBA" id="ARBA00022723"/>
    </source>
</evidence>
<dbReference type="SUPFAM" id="SSF53271">
    <property type="entry name" value="PRTase-like"/>
    <property type="match status" value="2"/>
</dbReference>
<dbReference type="NCBIfam" id="TIGR01251">
    <property type="entry name" value="ribP_PPkin"/>
    <property type="match status" value="1"/>
</dbReference>
<keyword evidence="7" id="KW-0067">ATP-binding</keyword>
<keyword evidence="2" id="KW-0808">Transferase</keyword>
<dbReference type="AlphaFoldDB" id="A0A0F9IC32"/>
<gene>
    <name evidence="12" type="ORF">LCGC14_1677120</name>
</gene>
<dbReference type="InterPro" id="IPR029099">
    <property type="entry name" value="Pribosyltran_N"/>
</dbReference>
<dbReference type="GO" id="GO:0005524">
    <property type="term" value="F:ATP binding"/>
    <property type="evidence" value="ECO:0007669"/>
    <property type="project" value="UniProtKB-KW"/>
</dbReference>
<evidence type="ECO:0000256" key="6">
    <source>
        <dbReference type="ARBA" id="ARBA00022777"/>
    </source>
</evidence>
<comment type="catalytic activity">
    <reaction evidence="9">
        <text>D-ribose 5-phosphate + ATP = 5-phospho-alpha-D-ribose 1-diphosphate + AMP + H(+)</text>
        <dbReference type="Rhea" id="RHEA:15609"/>
        <dbReference type="ChEBI" id="CHEBI:15378"/>
        <dbReference type="ChEBI" id="CHEBI:30616"/>
        <dbReference type="ChEBI" id="CHEBI:58017"/>
        <dbReference type="ChEBI" id="CHEBI:78346"/>
        <dbReference type="ChEBI" id="CHEBI:456215"/>
        <dbReference type="EC" id="2.7.6.1"/>
    </reaction>
</comment>
<dbReference type="EC" id="2.7.6.1" evidence="1"/>
<dbReference type="GO" id="GO:0006164">
    <property type="term" value="P:purine nucleotide biosynthetic process"/>
    <property type="evidence" value="ECO:0007669"/>
    <property type="project" value="TreeGrafter"/>
</dbReference>
<feature type="domain" description="Ribose-phosphate pyrophosphokinase N-terminal" evidence="11">
    <location>
        <begin position="5"/>
        <end position="119"/>
    </location>
</feature>
<sequence length="249" mass="27608">MAKFTVIGGNASQDLAKRLARKLKATYINTKLRTFPDGENKITLSAKPKKNIIIVVQSTYPPVDSNLIQCLSLISKAKQFSPSVIAVVPYMGYARQDREFLPGEVVSMQVIAKLFKTAGATKLIVVDIHSLIGLKHFKISAKNISAVPELVKFFKKLKLKNPLVVSPDLGGKKRTKEFAKLLNSNYIALKKKRDRKTGKVKIISTNLKQVIGKDIILVDDMISSGGSIIKATEFLKKQKCKREIILIVC</sequence>
<dbReference type="Pfam" id="PF00156">
    <property type="entry name" value="Pribosyltran"/>
    <property type="match status" value="1"/>
</dbReference>
<dbReference type="Pfam" id="PF13793">
    <property type="entry name" value="Pribosyltran_N"/>
    <property type="match status" value="1"/>
</dbReference>
<dbReference type="SMART" id="SM01400">
    <property type="entry name" value="Pribosyltran_N"/>
    <property type="match status" value="1"/>
</dbReference>
<evidence type="ECO:0000259" key="10">
    <source>
        <dbReference type="Pfam" id="PF00156"/>
    </source>
</evidence>
<reference evidence="12" key="1">
    <citation type="journal article" date="2015" name="Nature">
        <title>Complex archaea that bridge the gap between prokaryotes and eukaryotes.</title>
        <authorList>
            <person name="Spang A."/>
            <person name="Saw J.H."/>
            <person name="Jorgensen S.L."/>
            <person name="Zaremba-Niedzwiedzka K."/>
            <person name="Martijn J."/>
            <person name="Lind A.E."/>
            <person name="van Eijk R."/>
            <person name="Schleper C."/>
            <person name="Guy L."/>
            <person name="Ettema T.J."/>
        </authorList>
    </citation>
    <scope>NUCLEOTIDE SEQUENCE</scope>
</reference>
<evidence type="ECO:0000256" key="8">
    <source>
        <dbReference type="ARBA" id="ARBA00022842"/>
    </source>
</evidence>
<organism evidence="12">
    <name type="scientific">marine sediment metagenome</name>
    <dbReference type="NCBI Taxonomy" id="412755"/>
    <lineage>
        <taxon>unclassified sequences</taxon>
        <taxon>metagenomes</taxon>
        <taxon>ecological metagenomes</taxon>
    </lineage>
</organism>
<keyword evidence="5" id="KW-0547">Nucleotide-binding</keyword>
<evidence type="ECO:0000256" key="5">
    <source>
        <dbReference type="ARBA" id="ARBA00022741"/>
    </source>
</evidence>
<evidence type="ECO:0000313" key="12">
    <source>
        <dbReference type="EMBL" id="KKM17304.1"/>
    </source>
</evidence>
<keyword evidence="4" id="KW-0545">Nucleotide biosynthesis</keyword>
<dbReference type="CDD" id="cd06223">
    <property type="entry name" value="PRTases_typeI"/>
    <property type="match status" value="1"/>
</dbReference>
<dbReference type="GO" id="GO:0002189">
    <property type="term" value="C:ribose phosphate diphosphokinase complex"/>
    <property type="evidence" value="ECO:0007669"/>
    <property type="project" value="TreeGrafter"/>
</dbReference>
<proteinExistence type="predicted"/>
<dbReference type="GO" id="GO:0004749">
    <property type="term" value="F:ribose phosphate diphosphokinase activity"/>
    <property type="evidence" value="ECO:0007669"/>
    <property type="project" value="UniProtKB-EC"/>
</dbReference>
<comment type="caution">
    <text evidence="12">The sequence shown here is derived from an EMBL/GenBank/DDBJ whole genome shotgun (WGS) entry which is preliminary data.</text>
</comment>
<dbReference type="PANTHER" id="PTHR10210">
    <property type="entry name" value="RIBOSE-PHOSPHATE DIPHOSPHOKINASE FAMILY MEMBER"/>
    <property type="match status" value="1"/>
</dbReference>
<accession>A0A0F9IC32</accession>
<dbReference type="GO" id="GO:0006015">
    <property type="term" value="P:5-phosphoribose 1-diphosphate biosynthetic process"/>
    <property type="evidence" value="ECO:0007669"/>
    <property type="project" value="TreeGrafter"/>
</dbReference>
<name>A0A0F9IC32_9ZZZZ</name>
<keyword evidence="8" id="KW-0460">Magnesium</keyword>
<dbReference type="InterPro" id="IPR029057">
    <property type="entry name" value="PRTase-like"/>
</dbReference>
<evidence type="ECO:0000256" key="2">
    <source>
        <dbReference type="ARBA" id="ARBA00022679"/>
    </source>
</evidence>
<dbReference type="PANTHER" id="PTHR10210:SF32">
    <property type="entry name" value="RIBOSE-PHOSPHATE PYROPHOSPHOKINASE 2"/>
    <property type="match status" value="1"/>
</dbReference>
<evidence type="ECO:0000256" key="7">
    <source>
        <dbReference type="ARBA" id="ARBA00022840"/>
    </source>
</evidence>